<dbReference type="Gene3D" id="3.40.30.10">
    <property type="entry name" value="Glutaredoxin"/>
    <property type="match status" value="1"/>
</dbReference>
<gene>
    <name evidence="7" type="ORF">SNE40_015574</name>
</gene>
<dbReference type="GO" id="GO:0005737">
    <property type="term" value="C:cytoplasm"/>
    <property type="evidence" value="ECO:0007669"/>
    <property type="project" value="TreeGrafter"/>
</dbReference>
<dbReference type="Pfam" id="PF22441">
    <property type="entry name" value="CLIC-like_N"/>
    <property type="match status" value="1"/>
</dbReference>
<dbReference type="Gene3D" id="1.20.1050.10">
    <property type="match status" value="1"/>
</dbReference>
<dbReference type="InterPro" id="IPR036249">
    <property type="entry name" value="Thioredoxin-like_sf"/>
</dbReference>
<keyword evidence="5" id="KW-0472">Membrane</keyword>
<sequence>MSQKHISNHVVLYVKAGMDGECYGACPFCQRFYMVLDLKAKGGSLTYNINTVNMARPLPEFKQYANRLPVFKHGDEVVIDSDEIVQYIDENFLKPDLRYDNLQAHSQCLDIFSKFNFFIKNVSSTAEGLLNEIKSINDYLARTETKYLAGNSITHLDCLVMPKLQHIRIAAEAFKDFLIPRKYTHFWRYMETAYNNDTFRKTCPSDQEIVFHWSSKRETTPLPEKKRRFYTIDTEPKFTLTVPH</sequence>
<keyword evidence="8" id="KW-1185">Reference proteome</keyword>
<dbReference type="PROSITE" id="PS50405">
    <property type="entry name" value="GST_CTER"/>
    <property type="match status" value="1"/>
</dbReference>
<evidence type="ECO:0000256" key="5">
    <source>
        <dbReference type="ARBA" id="ARBA00023136"/>
    </source>
</evidence>
<dbReference type="SUPFAM" id="SSF47616">
    <property type="entry name" value="GST C-terminal domain-like"/>
    <property type="match status" value="1"/>
</dbReference>
<evidence type="ECO:0000259" key="6">
    <source>
        <dbReference type="PROSITE" id="PS50405"/>
    </source>
</evidence>
<keyword evidence="4" id="KW-1133">Transmembrane helix</keyword>
<protein>
    <recommendedName>
        <fullName evidence="6">GST C-terminal domain-containing protein</fullName>
    </recommendedName>
</protein>
<dbReference type="PANTHER" id="PTHR43920:SF5">
    <property type="entry name" value="CHLORIDE INTRACELLULAR CHANNEL CLIC"/>
    <property type="match status" value="1"/>
</dbReference>
<dbReference type="InterPro" id="IPR036282">
    <property type="entry name" value="Glutathione-S-Trfase_C_sf"/>
</dbReference>
<evidence type="ECO:0000256" key="3">
    <source>
        <dbReference type="ARBA" id="ARBA00022692"/>
    </source>
</evidence>
<evidence type="ECO:0000313" key="8">
    <source>
        <dbReference type="Proteomes" id="UP001347796"/>
    </source>
</evidence>
<comment type="caution">
    <text evidence="7">The sequence shown here is derived from an EMBL/GenBank/DDBJ whole genome shotgun (WGS) entry which is preliminary data.</text>
</comment>
<dbReference type="SUPFAM" id="SSF52833">
    <property type="entry name" value="Thioredoxin-like"/>
    <property type="match status" value="1"/>
</dbReference>
<dbReference type="GO" id="GO:0016324">
    <property type="term" value="C:apical plasma membrane"/>
    <property type="evidence" value="ECO:0007669"/>
    <property type="project" value="TreeGrafter"/>
</dbReference>
<evidence type="ECO:0000256" key="1">
    <source>
        <dbReference type="ARBA" id="ARBA00004167"/>
    </source>
</evidence>
<dbReference type="GO" id="GO:0005254">
    <property type="term" value="F:chloride channel activity"/>
    <property type="evidence" value="ECO:0007669"/>
    <property type="project" value="TreeGrafter"/>
</dbReference>
<evidence type="ECO:0000256" key="4">
    <source>
        <dbReference type="ARBA" id="ARBA00022989"/>
    </source>
</evidence>
<dbReference type="Proteomes" id="UP001347796">
    <property type="component" value="Unassembled WGS sequence"/>
</dbReference>
<dbReference type="InterPro" id="IPR053823">
    <property type="entry name" value="CLIC_N"/>
</dbReference>
<reference evidence="7 8" key="1">
    <citation type="submission" date="2024-01" db="EMBL/GenBank/DDBJ databases">
        <title>The genome of the rayed Mediterranean limpet Patella caerulea (Linnaeus, 1758).</title>
        <authorList>
            <person name="Anh-Thu Weber A."/>
            <person name="Halstead-Nussloch G."/>
        </authorList>
    </citation>
    <scope>NUCLEOTIDE SEQUENCE [LARGE SCALE GENOMIC DNA]</scope>
    <source>
        <strain evidence="7">AATW-2023a</strain>
        <tissue evidence="7">Whole specimen</tissue>
    </source>
</reference>
<feature type="domain" description="GST C-terminal" evidence="6">
    <location>
        <begin position="74"/>
        <end position="229"/>
    </location>
</feature>
<dbReference type="AlphaFoldDB" id="A0AAN8JHM1"/>
<evidence type="ECO:0000256" key="2">
    <source>
        <dbReference type="ARBA" id="ARBA00007655"/>
    </source>
</evidence>
<organism evidence="7 8">
    <name type="scientific">Patella caerulea</name>
    <name type="common">Rayed Mediterranean limpet</name>
    <dbReference type="NCBI Taxonomy" id="87958"/>
    <lineage>
        <taxon>Eukaryota</taxon>
        <taxon>Metazoa</taxon>
        <taxon>Spiralia</taxon>
        <taxon>Lophotrochozoa</taxon>
        <taxon>Mollusca</taxon>
        <taxon>Gastropoda</taxon>
        <taxon>Patellogastropoda</taxon>
        <taxon>Patelloidea</taxon>
        <taxon>Patellidae</taxon>
        <taxon>Patella</taxon>
    </lineage>
</organism>
<dbReference type="EMBL" id="JAZGQO010000010">
    <property type="protein sequence ID" value="KAK6177482.1"/>
    <property type="molecule type" value="Genomic_DNA"/>
</dbReference>
<proteinExistence type="inferred from homology"/>
<dbReference type="InterPro" id="IPR010987">
    <property type="entry name" value="Glutathione-S-Trfase_C-like"/>
</dbReference>
<evidence type="ECO:0000313" key="7">
    <source>
        <dbReference type="EMBL" id="KAK6177482.1"/>
    </source>
</evidence>
<keyword evidence="3" id="KW-0812">Transmembrane</keyword>
<dbReference type="PANTHER" id="PTHR43920">
    <property type="entry name" value="CHLORIDE INTRACELLULAR CHANNEL, ISOFORM A"/>
    <property type="match status" value="1"/>
</dbReference>
<name>A0AAN8JHM1_PATCE</name>
<comment type="subcellular location">
    <subcellularLocation>
        <location evidence="1">Membrane</location>
        <topology evidence="1">Single-pass membrane protein</topology>
    </subcellularLocation>
</comment>
<comment type="similarity">
    <text evidence="2">Belongs to the chloride channel CLIC family.</text>
</comment>
<accession>A0AAN8JHM1</accession>